<sequence>MNKQCFCSKCRGLLEPVSRWTIQRHTEADRRKVEEESQQRQRLPSPTAVVSESTASGSQRRAQSPPVYLPKVKRKRVESPVPPPRPPSPPEMDDSQRENHFGHGGRSHRNSLPPDNDQGGDEQRVHQRHEEDQGADADAAARIAAMMLENLHRGEQAVGDGQGIDGGDSQGDQDNDQTSASTIDDIRVADDFIHLLKNATLDDAGLEENILDRLRHPLEHPPEALSPYTRLSIDVFLSITHASEATYNNVRNAIIRCFPESEVLSYHEVKNLIADLTGVVAVAHDMCINSCHAYTGPFAELEECRYCNEPRYDQDVLRRTGEKVSRQQFSTILLGPQLAAICRSTDGANERKYRDKKLREVYEMIDRMCAISLPSFN</sequence>
<reference evidence="2 3" key="1">
    <citation type="journal article" date="2023" name="Proc. Natl. Acad. Sci. U.S.A.">
        <title>A global phylogenomic analysis of the shiitake genus Lentinula.</title>
        <authorList>
            <person name="Sierra-Patev S."/>
            <person name="Min B."/>
            <person name="Naranjo-Ortiz M."/>
            <person name="Looney B."/>
            <person name="Konkel Z."/>
            <person name="Slot J.C."/>
            <person name="Sakamoto Y."/>
            <person name="Steenwyk J.L."/>
            <person name="Rokas A."/>
            <person name="Carro J."/>
            <person name="Camarero S."/>
            <person name="Ferreira P."/>
            <person name="Molpeceres G."/>
            <person name="Ruiz-Duenas F.J."/>
            <person name="Serrano A."/>
            <person name="Henrissat B."/>
            <person name="Drula E."/>
            <person name="Hughes K.W."/>
            <person name="Mata J.L."/>
            <person name="Ishikawa N.K."/>
            <person name="Vargas-Isla R."/>
            <person name="Ushijima S."/>
            <person name="Smith C.A."/>
            <person name="Donoghue J."/>
            <person name="Ahrendt S."/>
            <person name="Andreopoulos W."/>
            <person name="He G."/>
            <person name="LaButti K."/>
            <person name="Lipzen A."/>
            <person name="Ng V."/>
            <person name="Riley R."/>
            <person name="Sandor L."/>
            <person name="Barry K."/>
            <person name="Martinez A.T."/>
            <person name="Xiao Y."/>
            <person name="Gibbons J.G."/>
            <person name="Terashima K."/>
            <person name="Grigoriev I.V."/>
            <person name="Hibbett D."/>
        </authorList>
    </citation>
    <scope>NUCLEOTIDE SEQUENCE [LARGE SCALE GENOMIC DNA]</scope>
    <source>
        <strain evidence="2 3">TFB7810</strain>
    </source>
</reference>
<feature type="region of interest" description="Disordered" evidence="1">
    <location>
        <begin position="157"/>
        <end position="178"/>
    </location>
</feature>
<dbReference type="Proteomes" id="UP001142393">
    <property type="component" value="Unassembled WGS sequence"/>
</dbReference>
<evidence type="ECO:0000256" key="1">
    <source>
        <dbReference type="SAM" id="MobiDB-lite"/>
    </source>
</evidence>
<feature type="compositionally biased region" description="Gly residues" evidence="1">
    <location>
        <begin position="160"/>
        <end position="169"/>
    </location>
</feature>
<feature type="compositionally biased region" description="Basic and acidic residues" evidence="1">
    <location>
        <begin position="25"/>
        <end position="39"/>
    </location>
</feature>
<evidence type="ECO:0000313" key="2">
    <source>
        <dbReference type="EMBL" id="KAJ3746239.1"/>
    </source>
</evidence>
<protein>
    <submittedName>
        <fullName evidence="2">Uncharacterized protein</fullName>
    </submittedName>
</protein>
<comment type="caution">
    <text evidence="2">The sequence shown here is derived from an EMBL/GenBank/DDBJ whole genome shotgun (WGS) entry which is preliminary data.</text>
</comment>
<organism evidence="2 3">
    <name type="scientific">Lentinula detonsa</name>
    <dbReference type="NCBI Taxonomy" id="2804962"/>
    <lineage>
        <taxon>Eukaryota</taxon>
        <taxon>Fungi</taxon>
        <taxon>Dikarya</taxon>
        <taxon>Basidiomycota</taxon>
        <taxon>Agaricomycotina</taxon>
        <taxon>Agaricomycetes</taxon>
        <taxon>Agaricomycetidae</taxon>
        <taxon>Agaricales</taxon>
        <taxon>Marasmiineae</taxon>
        <taxon>Omphalotaceae</taxon>
        <taxon>Lentinula</taxon>
    </lineage>
</organism>
<feature type="region of interest" description="Disordered" evidence="1">
    <location>
        <begin position="25"/>
        <end position="136"/>
    </location>
</feature>
<proteinExistence type="predicted"/>
<evidence type="ECO:0000313" key="3">
    <source>
        <dbReference type="Proteomes" id="UP001142393"/>
    </source>
</evidence>
<dbReference type="EMBL" id="JANVFU010000004">
    <property type="protein sequence ID" value="KAJ3746239.1"/>
    <property type="molecule type" value="Genomic_DNA"/>
</dbReference>
<feature type="compositionally biased region" description="Polar residues" evidence="1">
    <location>
        <begin position="40"/>
        <end position="62"/>
    </location>
</feature>
<feature type="compositionally biased region" description="Pro residues" evidence="1">
    <location>
        <begin position="80"/>
        <end position="90"/>
    </location>
</feature>
<feature type="compositionally biased region" description="Basic and acidic residues" evidence="1">
    <location>
        <begin position="121"/>
        <end position="132"/>
    </location>
</feature>
<gene>
    <name evidence="2" type="ORF">DFH05DRAFT_1458565</name>
</gene>
<name>A0A9W8P3T5_9AGAR</name>
<accession>A0A9W8P3T5</accession>
<keyword evidence="3" id="KW-1185">Reference proteome</keyword>
<dbReference type="AlphaFoldDB" id="A0A9W8P3T5"/>